<dbReference type="InterPro" id="IPR036388">
    <property type="entry name" value="WH-like_DNA-bd_sf"/>
</dbReference>
<name>A0A7T8HGQ8_CALRO</name>
<protein>
    <recommendedName>
        <fullName evidence="3">Homologous-pairing protein 2 homolog</fullName>
    </recommendedName>
</protein>
<evidence type="ECO:0000313" key="12">
    <source>
        <dbReference type="Proteomes" id="UP000595437"/>
    </source>
</evidence>
<evidence type="ECO:0000256" key="8">
    <source>
        <dbReference type="SAM" id="Coils"/>
    </source>
</evidence>
<keyword evidence="5" id="KW-0233">DNA recombination</keyword>
<dbReference type="Pfam" id="PF07106">
    <property type="entry name" value="WHD_TBPIP"/>
    <property type="match status" value="1"/>
</dbReference>
<reference evidence="12" key="1">
    <citation type="submission" date="2021-01" db="EMBL/GenBank/DDBJ databases">
        <title>Caligus Genome Assembly.</title>
        <authorList>
            <person name="Gallardo-Escarate C."/>
        </authorList>
    </citation>
    <scope>NUCLEOTIDE SEQUENCE [LARGE SCALE GENOMIC DNA]</scope>
</reference>
<evidence type="ECO:0000256" key="1">
    <source>
        <dbReference type="ARBA" id="ARBA00004123"/>
    </source>
</evidence>
<dbReference type="GO" id="GO:0000709">
    <property type="term" value="P:meiotic joint molecule formation"/>
    <property type="evidence" value="ECO:0007669"/>
    <property type="project" value="TreeGrafter"/>
</dbReference>
<feature type="domain" description="Leucine zipper with capping helix" evidence="10">
    <location>
        <begin position="129"/>
        <end position="183"/>
    </location>
</feature>
<dbReference type="Pfam" id="PF18517">
    <property type="entry name" value="LZ3wCH"/>
    <property type="match status" value="1"/>
</dbReference>
<feature type="domain" description="Homologous-pairing protein 2 winged helix" evidence="9">
    <location>
        <begin position="9"/>
        <end position="66"/>
    </location>
</feature>
<evidence type="ECO:0000259" key="10">
    <source>
        <dbReference type="Pfam" id="PF18517"/>
    </source>
</evidence>
<evidence type="ECO:0000256" key="3">
    <source>
        <dbReference type="ARBA" id="ARBA00016093"/>
    </source>
</evidence>
<gene>
    <name evidence="11" type="ORF">FKW44_010416</name>
</gene>
<evidence type="ECO:0000256" key="2">
    <source>
        <dbReference type="ARBA" id="ARBA00007922"/>
    </source>
</evidence>
<keyword evidence="4 8" id="KW-0175">Coiled coil</keyword>
<dbReference type="GO" id="GO:0120230">
    <property type="term" value="F:recombinase activator activity"/>
    <property type="evidence" value="ECO:0007669"/>
    <property type="project" value="TreeGrafter"/>
</dbReference>
<dbReference type="GO" id="GO:0120231">
    <property type="term" value="C:DNA recombinase auxiliary factor complex"/>
    <property type="evidence" value="ECO:0007669"/>
    <property type="project" value="TreeGrafter"/>
</dbReference>
<dbReference type="Gene3D" id="1.10.10.10">
    <property type="entry name" value="Winged helix-like DNA-binding domain superfamily/Winged helix DNA-binding domain"/>
    <property type="match status" value="1"/>
</dbReference>
<keyword evidence="7" id="KW-0469">Meiosis</keyword>
<evidence type="ECO:0000256" key="6">
    <source>
        <dbReference type="ARBA" id="ARBA00023242"/>
    </source>
</evidence>
<dbReference type="PANTHER" id="PTHR15938:SF0">
    <property type="entry name" value="HOMOLOGOUS-PAIRING PROTEIN 2 HOMOLOG"/>
    <property type="match status" value="1"/>
</dbReference>
<dbReference type="InterPro" id="IPR010776">
    <property type="entry name" value="Hop2_WH_dom"/>
</dbReference>
<dbReference type="OrthoDB" id="272266at2759"/>
<evidence type="ECO:0000256" key="4">
    <source>
        <dbReference type="ARBA" id="ARBA00023054"/>
    </source>
</evidence>
<comment type="subcellular location">
    <subcellularLocation>
        <location evidence="1">Nucleus</location>
    </subcellularLocation>
</comment>
<dbReference type="PANTHER" id="PTHR15938">
    <property type="entry name" value="TBP-1 INTERACTING PROTEIN"/>
    <property type="match status" value="1"/>
</dbReference>
<evidence type="ECO:0000313" key="11">
    <source>
        <dbReference type="EMBL" id="QQP49664.1"/>
    </source>
</evidence>
<keyword evidence="11" id="KW-0418">Kinase</keyword>
<keyword evidence="6" id="KW-0539">Nucleus</keyword>
<dbReference type="GO" id="GO:0003690">
    <property type="term" value="F:double-stranded DNA binding"/>
    <property type="evidence" value="ECO:0007669"/>
    <property type="project" value="TreeGrafter"/>
</dbReference>
<dbReference type="EMBL" id="CP045895">
    <property type="protein sequence ID" value="QQP49664.1"/>
    <property type="molecule type" value="Genomic_DNA"/>
</dbReference>
<keyword evidence="12" id="KW-1185">Reference proteome</keyword>
<keyword evidence="11" id="KW-0808">Transferase</keyword>
<comment type="similarity">
    <text evidence="2">Belongs to the HOP2 family.</text>
</comment>
<dbReference type="AlphaFoldDB" id="A0A7T8HGQ8"/>
<dbReference type="Proteomes" id="UP000595437">
    <property type="component" value="Chromosome 6"/>
</dbReference>
<evidence type="ECO:0000256" key="7">
    <source>
        <dbReference type="ARBA" id="ARBA00023254"/>
    </source>
</evidence>
<dbReference type="GO" id="GO:0000794">
    <property type="term" value="C:condensed nuclear chromosome"/>
    <property type="evidence" value="ECO:0007669"/>
    <property type="project" value="TreeGrafter"/>
</dbReference>
<evidence type="ECO:0000256" key="5">
    <source>
        <dbReference type="ARBA" id="ARBA00023172"/>
    </source>
</evidence>
<organism evidence="11 12">
    <name type="scientific">Caligus rogercresseyi</name>
    <name type="common">Sea louse</name>
    <dbReference type="NCBI Taxonomy" id="217165"/>
    <lineage>
        <taxon>Eukaryota</taxon>
        <taxon>Metazoa</taxon>
        <taxon>Ecdysozoa</taxon>
        <taxon>Arthropoda</taxon>
        <taxon>Crustacea</taxon>
        <taxon>Multicrustacea</taxon>
        <taxon>Hexanauplia</taxon>
        <taxon>Copepoda</taxon>
        <taxon>Siphonostomatoida</taxon>
        <taxon>Caligidae</taxon>
        <taxon>Caligus</taxon>
    </lineage>
</organism>
<dbReference type="GO" id="GO:0010774">
    <property type="term" value="P:meiotic strand invasion involved in reciprocal meiotic recombination"/>
    <property type="evidence" value="ECO:0007669"/>
    <property type="project" value="TreeGrafter"/>
</dbReference>
<dbReference type="GO" id="GO:0016301">
    <property type="term" value="F:kinase activity"/>
    <property type="evidence" value="ECO:0007669"/>
    <property type="project" value="UniProtKB-KW"/>
</dbReference>
<sequence>MSGKDPIVVLKDYLRHQNRPYSVNDLVLNLHKEFGKTAAQKALDSLVADGDVIEKVNGKQKAYVINQANMPTASEAELSKLDSDALKNMESSLTTEEALRRVKELEGTVSEMEERLEKLSSNCVLVSKADKENVMRGHENAVKEWRKRKRIVLNITEAILESYPKSKKTLYQEIEIETDEDAGVQIPDI</sequence>
<dbReference type="GO" id="GO:0007129">
    <property type="term" value="P:homologous chromosome pairing at meiosis"/>
    <property type="evidence" value="ECO:0007669"/>
    <property type="project" value="TreeGrafter"/>
</dbReference>
<evidence type="ECO:0000259" key="9">
    <source>
        <dbReference type="Pfam" id="PF07106"/>
    </source>
</evidence>
<dbReference type="InterPro" id="IPR040661">
    <property type="entry name" value="LZ3wCH"/>
</dbReference>
<feature type="coiled-coil region" evidence="8">
    <location>
        <begin position="95"/>
        <end position="148"/>
    </location>
</feature>
<accession>A0A7T8HGQ8</accession>
<proteinExistence type="inferred from homology"/>